<dbReference type="Gene3D" id="3.30.420.40">
    <property type="match status" value="1"/>
</dbReference>
<keyword evidence="5" id="KW-0863">Zinc-finger</keyword>
<comment type="caution">
    <text evidence="12">The sequence shown here is derived from an EMBL/GenBank/DDBJ whole genome shotgun (WGS) entry which is preliminary data.</text>
</comment>
<dbReference type="AlphaFoldDB" id="A0A4S1DVH7"/>
<dbReference type="GO" id="GO:0016743">
    <property type="term" value="F:carboxyl- or carbamoyltransferase activity"/>
    <property type="evidence" value="ECO:0007669"/>
    <property type="project" value="UniProtKB-UniRule"/>
</dbReference>
<keyword evidence="4" id="KW-0479">Metal-binding</keyword>
<dbReference type="Pfam" id="PF22521">
    <property type="entry name" value="HypF_C_2"/>
    <property type="match status" value="1"/>
</dbReference>
<evidence type="ECO:0000256" key="4">
    <source>
        <dbReference type="ARBA" id="ARBA00022723"/>
    </source>
</evidence>
<dbReference type="InterPro" id="IPR004421">
    <property type="entry name" value="Carbamoyltransferase_HypF"/>
</dbReference>
<dbReference type="InterPro" id="IPR041440">
    <property type="entry name" value="HypF_C"/>
</dbReference>
<reference evidence="12 13" key="1">
    <citation type="submission" date="2019-04" db="EMBL/GenBank/DDBJ databases">
        <authorList>
            <person name="Liu A."/>
        </authorList>
    </citation>
    <scope>NUCLEOTIDE SEQUENCE [LARGE SCALE GENOMIC DNA]</scope>
    <source>
        <strain evidence="12 13">RZ03</strain>
    </source>
</reference>
<dbReference type="InterPro" id="IPR017945">
    <property type="entry name" value="DHBP_synth_RibB-like_a/b_dom"/>
</dbReference>
<proteinExistence type="inferred from homology"/>
<dbReference type="InterPro" id="IPR051060">
    <property type="entry name" value="Carbamoyltrans_HypF-like"/>
</dbReference>
<keyword evidence="13" id="KW-1185">Reference proteome</keyword>
<evidence type="ECO:0000256" key="5">
    <source>
        <dbReference type="ARBA" id="ARBA00022771"/>
    </source>
</evidence>
<evidence type="ECO:0000256" key="6">
    <source>
        <dbReference type="ARBA" id="ARBA00022833"/>
    </source>
</evidence>
<evidence type="ECO:0000256" key="9">
    <source>
        <dbReference type="PROSITE-ProRule" id="PRU00520"/>
    </source>
</evidence>
<dbReference type="Pfam" id="PF07503">
    <property type="entry name" value="zf-HYPF"/>
    <property type="match status" value="2"/>
</dbReference>
<feature type="domain" description="YrdC-like" evidence="11">
    <location>
        <begin position="204"/>
        <end position="393"/>
    </location>
</feature>
<dbReference type="EMBL" id="SRSO01000016">
    <property type="protein sequence ID" value="TGV02151.1"/>
    <property type="molecule type" value="Genomic_DNA"/>
</dbReference>
<dbReference type="Proteomes" id="UP000307602">
    <property type="component" value="Unassembled WGS sequence"/>
</dbReference>
<dbReference type="SUPFAM" id="SSF55821">
    <property type="entry name" value="YrdC/RibB"/>
    <property type="match status" value="1"/>
</dbReference>
<dbReference type="SUPFAM" id="SSF54975">
    <property type="entry name" value="Acylphosphatase/BLUF domain-like"/>
    <property type="match status" value="1"/>
</dbReference>
<dbReference type="Pfam" id="PF17788">
    <property type="entry name" value="HypF_C"/>
    <property type="match status" value="1"/>
</dbReference>
<dbReference type="UniPathway" id="UPA00335"/>
<feature type="domain" description="Acylphosphatase-like" evidence="10">
    <location>
        <begin position="6"/>
        <end position="92"/>
    </location>
</feature>
<dbReference type="Pfam" id="PF01300">
    <property type="entry name" value="Sua5_yciO_yrdC"/>
    <property type="match status" value="1"/>
</dbReference>
<gene>
    <name evidence="12" type="primary">hypF</name>
    <name evidence="12" type="ORF">EM932_12350</name>
</gene>
<organism evidence="12 13">
    <name type="scientific">Flavivirga rizhaonensis</name>
    <dbReference type="NCBI Taxonomy" id="2559571"/>
    <lineage>
        <taxon>Bacteria</taxon>
        <taxon>Pseudomonadati</taxon>
        <taxon>Bacteroidota</taxon>
        <taxon>Flavobacteriia</taxon>
        <taxon>Flavobacteriales</taxon>
        <taxon>Flavobacteriaceae</taxon>
        <taxon>Flavivirga</taxon>
    </lineage>
</organism>
<dbReference type="InterPro" id="IPR036046">
    <property type="entry name" value="Acylphosphatase-like_dom_sf"/>
</dbReference>
<dbReference type="GO" id="GO:0051604">
    <property type="term" value="P:protein maturation"/>
    <property type="evidence" value="ECO:0007669"/>
    <property type="project" value="TreeGrafter"/>
</dbReference>
<dbReference type="PIRSF" id="PIRSF006256">
    <property type="entry name" value="CMPcnvr_hdrg_mat"/>
    <property type="match status" value="1"/>
</dbReference>
<dbReference type="InterPro" id="IPR006070">
    <property type="entry name" value="Sua5-like_dom"/>
</dbReference>
<accession>A0A4S1DVH7</accession>
<evidence type="ECO:0000259" key="11">
    <source>
        <dbReference type="PROSITE" id="PS51163"/>
    </source>
</evidence>
<keyword evidence="6" id="KW-0862">Zinc</keyword>
<dbReference type="PROSITE" id="PS51163">
    <property type="entry name" value="YRDC"/>
    <property type="match status" value="1"/>
</dbReference>
<dbReference type="InterPro" id="IPR001792">
    <property type="entry name" value="Acylphosphatase-like_dom"/>
</dbReference>
<keyword evidence="9" id="KW-0378">Hydrolase</keyword>
<evidence type="ECO:0000256" key="7">
    <source>
        <dbReference type="ARBA" id="ARBA00048220"/>
    </source>
</evidence>
<dbReference type="InterPro" id="IPR055128">
    <property type="entry name" value="HypF_C_2"/>
</dbReference>
<comment type="similarity">
    <text evidence="2 8">Belongs to the carbamoyltransferase HypF family.</text>
</comment>
<sequence>MLIQKTYKISISGQVQGVGFRPYVYSLATEFLLTGTVSNNEEGVIIFVSGLKKVIFNFYDKLIQSPPPVSIINDSRINQIEYRFFDEFKIMPSKKSSRLNLPLTPDFAICDNCKNDMHNPKNRRFDYPFTTCVNCGPRWAITETFPFERNHTSIDDFPMCEACVEEYTKPIDRRFHSQTNTCQTCGIKLFLVDNSGYKLEASKHTLFKKVANILSDGNIIAIKNTSGYLLCCNAENEHVVQELRDKKNRPHKPFAVLYPSLDFLKKELQLNEPHVKSLTSTERPITIIPFNNYKGNIAIHKVAPGLSQLGVMLPYSGILQLLANELSFPIVATSGNIHGSPIISKNDKAFEKLKEVADYFLQHNLKVTHPQDDSVVKLSNKFKEKVLFRRSRGYAPNYFNASINSDKKIIALGAHLKSSIAFYPNNYLYISQYLGNLDNYDVYERFTKTTLHFIDLFEQKPNVVLVDKHPTYHSTLYGIELAQQHDAELFKIQHHKAHFASVLGEHNLFTFHEPVLGVIWDGTGYGDDGHIWGGEFFKYQPHKIERVSHFEYFNWLAGDKMSKAPKLSLLSLSNSDMQSVLKDKFSDEELTIYQSLKKNNKLKTSSVGRLFDAVASLLNICDINTYEGEAAILLENYITDYNLDDCKLYCSILDKNLIPTEKLLYNLHLDVKEGHSKQYIITNFLYTLASIIFQMASHQKVKKIACSGGVFQNTTLIDMIKEIGENKYKLYFNRNLAPNDENISFGQIMYYLHCLNS</sequence>
<dbReference type="GO" id="GO:0016874">
    <property type="term" value="F:ligase activity"/>
    <property type="evidence" value="ECO:0007669"/>
    <property type="project" value="UniProtKB-UniRule"/>
</dbReference>
<feature type="active site" evidence="9">
    <location>
        <position position="21"/>
    </location>
</feature>
<dbReference type="InterPro" id="IPR011125">
    <property type="entry name" value="Znf_HypF"/>
</dbReference>
<dbReference type="Gene3D" id="3.30.110.120">
    <property type="match status" value="1"/>
</dbReference>
<keyword evidence="12" id="KW-0808">Transferase</keyword>
<evidence type="ECO:0000313" key="13">
    <source>
        <dbReference type="Proteomes" id="UP000307602"/>
    </source>
</evidence>
<dbReference type="Gene3D" id="3.30.420.360">
    <property type="match status" value="1"/>
</dbReference>
<dbReference type="NCBIfam" id="TIGR00143">
    <property type="entry name" value="hypF"/>
    <property type="match status" value="1"/>
</dbReference>
<protein>
    <recommendedName>
        <fullName evidence="8">Carbamoyltransferase</fullName>
        <ecNumber evidence="8">6.2.-.-</ecNumber>
    </recommendedName>
</protein>
<dbReference type="PROSITE" id="PS51160">
    <property type="entry name" value="ACYLPHOSPHATASE_3"/>
    <property type="match status" value="1"/>
</dbReference>
<dbReference type="PANTHER" id="PTHR42959:SF1">
    <property type="entry name" value="CARBAMOYLTRANSFERASE HYPF"/>
    <property type="match status" value="1"/>
</dbReference>
<dbReference type="GO" id="GO:0003725">
    <property type="term" value="F:double-stranded RNA binding"/>
    <property type="evidence" value="ECO:0007669"/>
    <property type="project" value="InterPro"/>
</dbReference>
<dbReference type="Gene3D" id="3.90.870.50">
    <property type="match status" value="1"/>
</dbReference>
<comment type="catalytic activity">
    <reaction evidence="9">
        <text>an acyl phosphate + H2O = a carboxylate + phosphate + H(+)</text>
        <dbReference type="Rhea" id="RHEA:14965"/>
        <dbReference type="ChEBI" id="CHEBI:15377"/>
        <dbReference type="ChEBI" id="CHEBI:15378"/>
        <dbReference type="ChEBI" id="CHEBI:29067"/>
        <dbReference type="ChEBI" id="CHEBI:43474"/>
        <dbReference type="ChEBI" id="CHEBI:59918"/>
        <dbReference type="EC" id="3.6.1.7"/>
    </reaction>
</comment>
<dbReference type="GO" id="GO:0008270">
    <property type="term" value="F:zinc ion binding"/>
    <property type="evidence" value="ECO:0007669"/>
    <property type="project" value="UniProtKB-KW"/>
</dbReference>
<name>A0A4S1DVH7_9FLAO</name>
<keyword evidence="3" id="KW-0436">Ligase</keyword>
<evidence type="ECO:0000256" key="8">
    <source>
        <dbReference type="PIRNR" id="PIRNR006256"/>
    </source>
</evidence>
<evidence type="ECO:0000313" key="12">
    <source>
        <dbReference type="EMBL" id="TGV02151.1"/>
    </source>
</evidence>
<evidence type="ECO:0000256" key="2">
    <source>
        <dbReference type="ARBA" id="ARBA00008097"/>
    </source>
</evidence>
<dbReference type="OrthoDB" id="9808093at2"/>
<comment type="catalytic activity">
    <reaction evidence="7">
        <text>C-terminal L-cysteinyl-[HypE protein] + carbamoyl phosphate + ATP + H2O = C-terminal S-carboxamide-L-cysteinyl-[HypE protein] + AMP + phosphate + diphosphate + H(+)</text>
        <dbReference type="Rhea" id="RHEA:55636"/>
        <dbReference type="Rhea" id="RHEA-COMP:14247"/>
        <dbReference type="Rhea" id="RHEA-COMP:14392"/>
        <dbReference type="ChEBI" id="CHEBI:15377"/>
        <dbReference type="ChEBI" id="CHEBI:15378"/>
        <dbReference type="ChEBI" id="CHEBI:30616"/>
        <dbReference type="ChEBI" id="CHEBI:33019"/>
        <dbReference type="ChEBI" id="CHEBI:43474"/>
        <dbReference type="ChEBI" id="CHEBI:58228"/>
        <dbReference type="ChEBI" id="CHEBI:76913"/>
        <dbReference type="ChEBI" id="CHEBI:139126"/>
        <dbReference type="ChEBI" id="CHEBI:456215"/>
    </reaction>
</comment>
<dbReference type="PROSITE" id="PS00150">
    <property type="entry name" value="ACYLPHOSPHATASE_1"/>
    <property type="match status" value="1"/>
</dbReference>
<comment type="pathway">
    <text evidence="1">Protein modification; [NiFe] hydrogenase maturation.</text>
</comment>
<dbReference type="PANTHER" id="PTHR42959">
    <property type="entry name" value="CARBAMOYLTRANSFERASE"/>
    <property type="match status" value="1"/>
</dbReference>
<dbReference type="Pfam" id="PF00708">
    <property type="entry name" value="Acylphosphatase"/>
    <property type="match status" value="1"/>
</dbReference>
<evidence type="ECO:0000256" key="1">
    <source>
        <dbReference type="ARBA" id="ARBA00004711"/>
    </source>
</evidence>
<dbReference type="GO" id="GO:0003998">
    <property type="term" value="F:acylphosphatase activity"/>
    <property type="evidence" value="ECO:0007669"/>
    <property type="project" value="UniProtKB-EC"/>
</dbReference>
<evidence type="ECO:0000256" key="3">
    <source>
        <dbReference type="ARBA" id="ARBA00022598"/>
    </source>
</evidence>
<dbReference type="InterPro" id="IPR017968">
    <property type="entry name" value="Acylphosphatase_CS"/>
</dbReference>
<dbReference type="EC" id="6.2.-.-" evidence="8"/>
<evidence type="ECO:0000259" key="10">
    <source>
        <dbReference type="PROSITE" id="PS51160"/>
    </source>
</evidence>
<feature type="active site" evidence="9">
    <location>
        <position position="39"/>
    </location>
</feature>